<keyword evidence="4" id="KW-1185">Reference proteome</keyword>
<dbReference type="InterPro" id="IPR002347">
    <property type="entry name" value="SDR_fam"/>
</dbReference>
<keyword evidence="2" id="KW-0560">Oxidoreductase</keyword>
<dbReference type="EMBL" id="JAGPNK010000011">
    <property type="protein sequence ID" value="KAH7311278.1"/>
    <property type="molecule type" value="Genomic_DNA"/>
</dbReference>
<name>A0A8K0SP50_9HYPO</name>
<dbReference type="PANTHER" id="PTHR43976:SF16">
    <property type="entry name" value="SHORT-CHAIN DEHYDROGENASE_REDUCTASE FAMILY PROTEIN"/>
    <property type="match status" value="1"/>
</dbReference>
<proteinExistence type="inferred from homology"/>
<comment type="caution">
    <text evidence="3">The sequence shown here is derived from an EMBL/GenBank/DDBJ whole genome shotgun (WGS) entry which is preliminary data.</text>
</comment>
<dbReference type="AlphaFoldDB" id="A0A8K0SP50"/>
<dbReference type="Gene3D" id="3.40.50.720">
    <property type="entry name" value="NAD(P)-binding Rossmann-like Domain"/>
    <property type="match status" value="2"/>
</dbReference>
<accession>A0A8K0SP50</accession>
<evidence type="ECO:0000313" key="3">
    <source>
        <dbReference type="EMBL" id="KAH7311278.1"/>
    </source>
</evidence>
<dbReference type="OrthoDB" id="1274115at2759"/>
<comment type="similarity">
    <text evidence="1">Belongs to the short-chain dehydrogenases/reductases (SDR) family.</text>
</comment>
<reference evidence="3" key="1">
    <citation type="journal article" date="2021" name="Nat. Commun.">
        <title>Genetic determinants of endophytism in the Arabidopsis root mycobiome.</title>
        <authorList>
            <person name="Mesny F."/>
            <person name="Miyauchi S."/>
            <person name="Thiergart T."/>
            <person name="Pickel B."/>
            <person name="Atanasova L."/>
            <person name="Karlsson M."/>
            <person name="Huettel B."/>
            <person name="Barry K.W."/>
            <person name="Haridas S."/>
            <person name="Chen C."/>
            <person name="Bauer D."/>
            <person name="Andreopoulos W."/>
            <person name="Pangilinan J."/>
            <person name="LaButti K."/>
            <person name="Riley R."/>
            <person name="Lipzen A."/>
            <person name="Clum A."/>
            <person name="Drula E."/>
            <person name="Henrissat B."/>
            <person name="Kohler A."/>
            <person name="Grigoriev I.V."/>
            <person name="Martin F.M."/>
            <person name="Hacquard S."/>
        </authorList>
    </citation>
    <scope>NUCLEOTIDE SEQUENCE</scope>
    <source>
        <strain evidence="3">MPI-CAGE-CH-0235</strain>
    </source>
</reference>
<dbReference type="PRINTS" id="PR00081">
    <property type="entry name" value="GDHRDH"/>
</dbReference>
<organism evidence="3 4">
    <name type="scientific">Stachybotrys elegans</name>
    <dbReference type="NCBI Taxonomy" id="80388"/>
    <lineage>
        <taxon>Eukaryota</taxon>
        <taxon>Fungi</taxon>
        <taxon>Dikarya</taxon>
        <taxon>Ascomycota</taxon>
        <taxon>Pezizomycotina</taxon>
        <taxon>Sordariomycetes</taxon>
        <taxon>Hypocreomycetidae</taxon>
        <taxon>Hypocreales</taxon>
        <taxon>Stachybotryaceae</taxon>
        <taxon>Stachybotrys</taxon>
    </lineage>
</organism>
<dbReference type="InterPro" id="IPR051911">
    <property type="entry name" value="SDR_oxidoreductase"/>
</dbReference>
<evidence type="ECO:0000313" key="4">
    <source>
        <dbReference type="Proteomes" id="UP000813444"/>
    </source>
</evidence>
<dbReference type="PANTHER" id="PTHR43976">
    <property type="entry name" value="SHORT CHAIN DEHYDROGENASE"/>
    <property type="match status" value="1"/>
</dbReference>
<protein>
    <submittedName>
        <fullName evidence="3">Uncharacterized protein</fullName>
    </submittedName>
</protein>
<dbReference type="Proteomes" id="UP000813444">
    <property type="component" value="Unassembled WGS sequence"/>
</dbReference>
<sequence>MSTGNLVWFITGANSGLGLAMATYALSQGHTVILTACNLDKFPNYLKDEPNADLIKVEIAGPAASIMAAVNDAVSRHGRVDMSSLRGLDAGQGAPLYAASKFAVEGLAEGLYNELKDFRIQVHLIEPGAFRTNFLADTSQGKSMRRAVEGYIDINSLLAPYHGKQTGDPQRGAERIFEVVTGTGMGHGLE</sequence>
<dbReference type="Pfam" id="PF00106">
    <property type="entry name" value="adh_short"/>
    <property type="match status" value="1"/>
</dbReference>
<dbReference type="GO" id="GO:0016491">
    <property type="term" value="F:oxidoreductase activity"/>
    <property type="evidence" value="ECO:0007669"/>
    <property type="project" value="UniProtKB-KW"/>
</dbReference>
<evidence type="ECO:0000256" key="2">
    <source>
        <dbReference type="ARBA" id="ARBA00023002"/>
    </source>
</evidence>
<dbReference type="SUPFAM" id="SSF51735">
    <property type="entry name" value="NAD(P)-binding Rossmann-fold domains"/>
    <property type="match status" value="1"/>
</dbReference>
<gene>
    <name evidence="3" type="ORF">B0I35DRAFT_470116</name>
</gene>
<evidence type="ECO:0000256" key="1">
    <source>
        <dbReference type="ARBA" id="ARBA00006484"/>
    </source>
</evidence>
<dbReference type="InterPro" id="IPR036291">
    <property type="entry name" value="NAD(P)-bd_dom_sf"/>
</dbReference>